<protein>
    <submittedName>
        <fullName evidence="2">Uncharacterized protein</fullName>
    </submittedName>
</protein>
<comment type="caution">
    <text evidence="2">The sequence shown here is derived from an EMBL/GenBank/DDBJ whole genome shotgun (WGS) entry which is preliminary data.</text>
</comment>
<proteinExistence type="predicted"/>
<reference evidence="2" key="1">
    <citation type="submission" date="2022-07" db="EMBL/GenBank/DDBJ databases">
        <title>Phylogenomic reconstructions and comparative analyses of Kickxellomycotina fungi.</title>
        <authorList>
            <person name="Reynolds N.K."/>
            <person name="Stajich J.E."/>
            <person name="Barry K."/>
            <person name="Grigoriev I.V."/>
            <person name="Crous P."/>
            <person name="Smith M.E."/>
        </authorList>
    </citation>
    <scope>NUCLEOTIDE SEQUENCE</scope>
    <source>
        <strain evidence="2">BCRC 34381</strain>
    </source>
</reference>
<dbReference type="Gene3D" id="1.25.40.10">
    <property type="entry name" value="Tetratricopeptide repeat domain"/>
    <property type="match status" value="1"/>
</dbReference>
<evidence type="ECO:0000256" key="1">
    <source>
        <dbReference type="SAM" id="MobiDB-lite"/>
    </source>
</evidence>
<dbReference type="InterPro" id="IPR011990">
    <property type="entry name" value="TPR-like_helical_dom_sf"/>
</dbReference>
<accession>A0A9W7YGF8</accession>
<keyword evidence="3" id="KW-1185">Reference proteome</keyword>
<feature type="region of interest" description="Disordered" evidence="1">
    <location>
        <begin position="327"/>
        <end position="361"/>
    </location>
</feature>
<sequence length="1027" mass="110441">MPDPNSAVSASGSSKFSISEMRSKLVAMKKDQGAMSQKLTVLAEKRKQEHAAPAASQLSKKMKKAPLGIAVTHTCLQRVFDALAKATEEHIGPYDSWCTDVLRTIDSHILQPLAVVDGVGVPSAICPSLETDIQPATCESGVPAATPRTDGPVSPPLVSTDLLLAAARELPTHNICVLRTYVRDARNALEALHSGDKTIYVRNTAIVQALLPVWRRYGRLFAATAAPDGPLHAVLRLEGASQLPIDDGPAHGGDDPTHGDRFAGYAITRKERVFVLRLVERDPDDLPILAHCIAHSPRQSAASSHYNGGGSATRSFRYFDIAGPAGSKSGAAGIGQPSTESKSGSPRNDGPSDSGGPTTADAACTDAAQDFWKGIAKFDRPVMEHEIYSYLRQRTNKDVGRTIKMLKHAVQLWPDSERLWDVYLELYTRQRVPPEEAVAAFADATKFHPHSMCLWRRYVVWCGWNAAHKKGADVGETFHIRLAMVTAMAIKLLASAPVADQAEQISATVAELIIYYWDSLWQGMMSPVLAADAGSGRGSHEQNVARLLAHMHNCLTASSLPDLLTEISTMRLTQPPEEAPTKNAPGRKWSSSKWVLAGLLLPHHLLAVGQVYASCSITAEHVPRPVLERLVAALHARGSRQSVYFINLDNSSWRDSAAAGDRQAPKPGVATAICNVLGGILRGLQKPTLPQQQGRFNEQTLGNSKAVCLASIKATIAQLQQSGLADAGSQQAECEQILWSIRSAPTSGVDLRRVLELMAGSDVCKFLLISQALCTGPFPGDATRAAQLVDLLWDHAVLVAKDAGIDAVATECPGACLAGLDGEADTAAASNLQQAQLVKQRIADTRALYYRLLGYAGQEAPASLDALKQGLADIDGASDDVSVFRDRIRCRAGVWTNIALVEMLHDNQSAESAQPVGQSAVPAVLWLRCGLEHLATMDAGSRAQVWALLFRLTMTQRPLDAQEIAAMGRDLVQPTDANPVQTTQQCYALVNFVLQAVLLAVPSDETLAAIANYLAADARANWELAIR</sequence>
<evidence type="ECO:0000313" key="2">
    <source>
        <dbReference type="EMBL" id="KAJ1733712.1"/>
    </source>
</evidence>
<dbReference type="EMBL" id="JANBOI010000120">
    <property type="protein sequence ID" value="KAJ1733712.1"/>
    <property type="molecule type" value="Genomic_DNA"/>
</dbReference>
<dbReference type="AlphaFoldDB" id="A0A9W7YGF8"/>
<evidence type="ECO:0000313" key="3">
    <source>
        <dbReference type="Proteomes" id="UP001143981"/>
    </source>
</evidence>
<organism evidence="2 3">
    <name type="scientific">Coemansia biformis</name>
    <dbReference type="NCBI Taxonomy" id="1286918"/>
    <lineage>
        <taxon>Eukaryota</taxon>
        <taxon>Fungi</taxon>
        <taxon>Fungi incertae sedis</taxon>
        <taxon>Zoopagomycota</taxon>
        <taxon>Kickxellomycotina</taxon>
        <taxon>Kickxellomycetes</taxon>
        <taxon>Kickxellales</taxon>
        <taxon>Kickxellaceae</taxon>
        <taxon>Coemansia</taxon>
    </lineage>
</organism>
<name>A0A9W7YGF8_9FUNG</name>
<dbReference type="Proteomes" id="UP001143981">
    <property type="component" value="Unassembled WGS sequence"/>
</dbReference>
<feature type="compositionally biased region" description="Polar residues" evidence="1">
    <location>
        <begin position="336"/>
        <end position="346"/>
    </location>
</feature>
<gene>
    <name evidence="2" type="ORF">LPJ61_001426</name>
</gene>
<dbReference type="OrthoDB" id="1922977at2759"/>